<feature type="compositionally biased region" description="Low complexity" evidence="1">
    <location>
        <begin position="53"/>
        <end position="68"/>
    </location>
</feature>
<evidence type="ECO:0000256" key="1">
    <source>
        <dbReference type="SAM" id="MobiDB-lite"/>
    </source>
</evidence>
<protein>
    <submittedName>
        <fullName evidence="2 3">Uncharacterized protein</fullName>
    </submittedName>
</protein>
<gene>
    <name evidence="2" type="ORF">MAPG_05988</name>
</gene>
<dbReference type="EnsemblFungi" id="MAPG_05988T0">
    <property type="protein sequence ID" value="MAPG_05988T0"/>
    <property type="gene ID" value="MAPG_05988"/>
</dbReference>
<accession>A0A0C4E0V1</accession>
<evidence type="ECO:0000313" key="3">
    <source>
        <dbReference type="EnsemblFungi" id="MAPG_05988T0"/>
    </source>
</evidence>
<organism evidence="3 4">
    <name type="scientific">Magnaporthiopsis poae (strain ATCC 64411 / 73-15)</name>
    <name type="common">Kentucky bluegrass fungus</name>
    <name type="synonym">Magnaporthe poae</name>
    <dbReference type="NCBI Taxonomy" id="644358"/>
    <lineage>
        <taxon>Eukaryota</taxon>
        <taxon>Fungi</taxon>
        <taxon>Dikarya</taxon>
        <taxon>Ascomycota</taxon>
        <taxon>Pezizomycotina</taxon>
        <taxon>Sordariomycetes</taxon>
        <taxon>Sordariomycetidae</taxon>
        <taxon>Magnaporthales</taxon>
        <taxon>Magnaporthaceae</taxon>
        <taxon>Magnaporthiopsis</taxon>
    </lineage>
</organism>
<dbReference type="EMBL" id="ADBL01001434">
    <property type="status" value="NOT_ANNOTATED_CDS"/>
    <property type="molecule type" value="Genomic_DNA"/>
</dbReference>
<reference evidence="4" key="1">
    <citation type="submission" date="2010-05" db="EMBL/GenBank/DDBJ databases">
        <title>The genome sequence of Magnaporthe poae strain ATCC 64411.</title>
        <authorList>
            <person name="Ma L.-J."/>
            <person name="Dead R."/>
            <person name="Young S."/>
            <person name="Zeng Q."/>
            <person name="Koehrsen M."/>
            <person name="Alvarado L."/>
            <person name="Berlin A."/>
            <person name="Chapman S.B."/>
            <person name="Chen Z."/>
            <person name="Freedman E."/>
            <person name="Gellesch M."/>
            <person name="Goldberg J."/>
            <person name="Griggs A."/>
            <person name="Gujja S."/>
            <person name="Heilman E.R."/>
            <person name="Heiman D."/>
            <person name="Hepburn T."/>
            <person name="Howarth C."/>
            <person name="Jen D."/>
            <person name="Larson L."/>
            <person name="Mehta T."/>
            <person name="Neiman D."/>
            <person name="Pearson M."/>
            <person name="Roberts A."/>
            <person name="Saif S."/>
            <person name="Shea T."/>
            <person name="Shenoy N."/>
            <person name="Sisk P."/>
            <person name="Stolte C."/>
            <person name="Sykes S."/>
            <person name="Walk T."/>
            <person name="White J."/>
            <person name="Yandava C."/>
            <person name="Haas B."/>
            <person name="Nusbaum C."/>
            <person name="Birren B."/>
        </authorList>
    </citation>
    <scope>NUCLEOTIDE SEQUENCE [LARGE SCALE GENOMIC DNA]</scope>
    <source>
        <strain evidence="4">ATCC 64411 / 73-15</strain>
    </source>
</reference>
<proteinExistence type="predicted"/>
<feature type="region of interest" description="Disordered" evidence="1">
    <location>
        <begin position="36"/>
        <end position="68"/>
    </location>
</feature>
<dbReference type="EMBL" id="GL876970">
    <property type="protein sequence ID" value="KLU86982.1"/>
    <property type="molecule type" value="Genomic_DNA"/>
</dbReference>
<reference evidence="2" key="3">
    <citation type="submission" date="2011-03" db="EMBL/GenBank/DDBJ databases">
        <title>Annotation of Magnaporthe poae ATCC 64411.</title>
        <authorList>
            <person name="Ma L.-J."/>
            <person name="Dead R."/>
            <person name="Young S.K."/>
            <person name="Zeng Q."/>
            <person name="Gargeya S."/>
            <person name="Fitzgerald M."/>
            <person name="Haas B."/>
            <person name="Abouelleil A."/>
            <person name="Alvarado L."/>
            <person name="Arachchi H.M."/>
            <person name="Berlin A."/>
            <person name="Brown A."/>
            <person name="Chapman S.B."/>
            <person name="Chen Z."/>
            <person name="Dunbar C."/>
            <person name="Freedman E."/>
            <person name="Gearin G."/>
            <person name="Gellesch M."/>
            <person name="Goldberg J."/>
            <person name="Griggs A."/>
            <person name="Gujja S."/>
            <person name="Heiman D."/>
            <person name="Howarth C."/>
            <person name="Larson L."/>
            <person name="Lui A."/>
            <person name="MacDonald P.J.P."/>
            <person name="Mehta T."/>
            <person name="Montmayeur A."/>
            <person name="Murphy C."/>
            <person name="Neiman D."/>
            <person name="Pearson M."/>
            <person name="Priest M."/>
            <person name="Roberts A."/>
            <person name="Saif S."/>
            <person name="Shea T."/>
            <person name="Shenoy N."/>
            <person name="Sisk P."/>
            <person name="Stolte C."/>
            <person name="Sykes S."/>
            <person name="Yandava C."/>
            <person name="Wortman J."/>
            <person name="Nusbaum C."/>
            <person name="Birren B."/>
        </authorList>
    </citation>
    <scope>NUCLEOTIDE SEQUENCE</scope>
    <source>
        <strain evidence="2">ATCC 64411</strain>
    </source>
</reference>
<dbReference type="VEuPathDB" id="FungiDB:MAPG_05988"/>
<reference evidence="3" key="4">
    <citation type="journal article" date="2015" name="G3 (Bethesda)">
        <title>Genome sequences of three phytopathogenic species of the Magnaporthaceae family of fungi.</title>
        <authorList>
            <person name="Okagaki L.H."/>
            <person name="Nunes C.C."/>
            <person name="Sailsbery J."/>
            <person name="Clay B."/>
            <person name="Brown D."/>
            <person name="John T."/>
            <person name="Oh Y."/>
            <person name="Young N."/>
            <person name="Fitzgerald M."/>
            <person name="Haas B.J."/>
            <person name="Zeng Q."/>
            <person name="Young S."/>
            <person name="Adiconis X."/>
            <person name="Fan L."/>
            <person name="Levin J.Z."/>
            <person name="Mitchell T.K."/>
            <person name="Okubara P.A."/>
            <person name="Farman M.L."/>
            <person name="Kohn L.M."/>
            <person name="Birren B."/>
            <person name="Ma L.-J."/>
            <person name="Dean R.A."/>
        </authorList>
    </citation>
    <scope>NUCLEOTIDE SEQUENCE</scope>
    <source>
        <strain evidence="3">ATCC 64411 / 73-15</strain>
    </source>
</reference>
<sequence>MDGQQISCLATSAPRGLESEQEHSIAVEGPMLFRFDGGRPPPDSRARHVTWGTSASSSGEPSGSTSPA</sequence>
<name>A0A0C4E0V1_MAGP6</name>
<dbReference type="AlphaFoldDB" id="A0A0C4E0V1"/>
<reference evidence="2" key="2">
    <citation type="submission" date="2010-05" db="EMBL/GenBank/DDBJ databases">
        <title>The Genome Sequence of Magnaporthe poae strain ATCC 64411.</title>
        <authorList>
            <consortium name="The Broad Institute Genome Sequencing Platform"/>
            <consortium name="Broad Institute Genome Sequencing Center for Infectious Disease"/>
            <person name="Ma L.-J."/>
            <person name="Dead R."/>
            <person name="Young S."/>
            <person name="Zeng Q."/>
            <person name="Koehrsen M."/>
            <person name="Alvarado L."/>
            <person name="Berlin A."/>
            <person name="Chapman S.B."/>
            <person name="Chen Z."/>
            <person name="Freedman E."/>
            <person name="Gellesch M."/>
            <person name="Goldberg J."/>
            <person name="Griggs A."/>
            <person name="Gujja S."/>
            <person name="Heilman E.R."/>
            <person name="Heiman D."/>
            <person name="Hepburn T."/>
            <person name="Howarth C."/>
            <person name="Jen D."/>
            <person name="Larson L."/>
            <person name="Mehta T."/>
            <person name="Neiman D."/>
            <person name="Pearson M."/>
            <person name="Roberts A."/>
            <person name="Saif S."/>
            <person name="Shea T."/>
            <person name="Shenoy N."/>
            <person name="Sisk P."/>
            <person name="Stolte C."/>
            <person name="Sykes S."/>
            <person name="Walk T."/>
            <person name="White J."/>
            <person name="Yandava C."/>
            <person name="Haas B."/>
            <person name="Nusbaum C."/>
            <person name="Birren B."/>
        </authorList>
    </citation>
    <scope>NUCLEOTIDE SEQUENCE</scope>
    <source>
        <strain evidence="2">ATCC 64411</strain>
    </source>
</reference>
<keyword evidence="4" id="KW-1185">Reference proteome</keyword>
<evidence type="ECO:0000313" key="4">
    <source>
        <dbReference type="Proteomes" id="UP000011715"/>
    </source>
</evidence>
<dbReference type="Proteomes" id="UP000011715">
    <property type="component" value="Unassembled WGS sequence"/>
</dbReference>
<evidence type="ECO:0000313" key="2">
    <source>
        <dbReference type="EMBL" id="KLU86982.1"/>
    </source>
</evidence>
<reference evidence="3" key="5">
    <citation type="submission" date="2015-06" db="UniProtKB">
        <authorList>
            <consortium name="EnsemblFungi"/>
        </authorList>
    </citation>
    <scope>IDENTIFICATION</scope>
    <source>
        <strain evidence="3">ATCC 64411</strain>
    </source>
</reference>